<reference evidence="1" key="1">
    <citation type="submission" date="2020-06" db="EMBL/GenBank/DDBJ databases">
        <title>WGS assembly of Ceratodon purpureus strain R40.</title>
        <authorList>
            <person name="Carey S.B."/>
            <person name="Jenkins J."/>
            <person name="Shu S."/>
            <person name="Lovell J.T."/>
            <person name="Sreedasyam A."/>
            <person name="Maumus F."/>
            <person name="Tiley G.P."/>
            <person name="Fernandez-Pozo N."/>
            <person name="Barry K."/>
            <person name="Chen C."/>
            <person name="Wang M."/>
            <person name="Lipzen A."/>
            <person name="Daum C."/>
            <person name="Saski C.A."/>
            <person name="Payton A.C."/>
            <person name="Mcbreen J.C."/>
            <person name="Conrad R.E."/>
            <person name="Kollar L.M."/>
            <person name="Olsson S."/>
            <person name="Huttunen S."/>
            <person name="Landis J.B."/>
            <person name="Wickett N.J."/>
            <person name="Johnson M.G."/>
            <person name="Rensing S.A."/>
            <person name="Grimwood J."/>
            <person name="Schmutz J."/>
            <person name="Mcdaniel S.F."/>
        </authorList>
    </citation>
    <scope>NUCLEOTIDE SEQUENCE</scope>
    <source>
        <strain evidence="1">R40</strain>
    </source>
</reference>
<name>A0A8T0I4S8_CERPU</name>
<keyword evidence="2" id="KW-1185">Reference proteome</keyword>
<dbReference type="EMBL" id="CM026424">
    <property type="protein sequence ID" value="KAG0578590.1"/>
    <property type="molecule type" value="Genomic_DNA"/>
</dbReference>
<comment type="caution">
    <text evidence="1">The sequence shown here is derived from an EMBL/GenBank/DDBJ whole genome shotgun (WGS) entry which is preliminary data.</text>
</comment>
<dbReference type="Proteomes" id="UP000822688">
    <property type="component" value="Chromosome 4"/>
</dbReference>
<evidence type="ECO:0000313" key="1">
    <source>
        <dbReference type="EMBL" id="KAG0578590.1"/>
    </source>
</evidence>
<protein>
    <submittedName>
        <fullName evidence="1">Uncharacterized protein</fullName>
    </submittedName>
</protein>
<dbReference type="AlphaFoldDB" id="A0A8T0I4S8"/>
<evidence type="ECO:0000313" key="2">
    <source>
        <dbReference type="Proteomes" id="UP000822688"/>
    </source>
</evidence>
<organism evidence="1 2">
    <name type="scientific">Ceratodon purpureus</name>
    <name type="common">Fire moss</name>
    <name type="synonym">Dicranum purpureum</name>
    <dbReference type="NCBI Taxonomy" id="3225"/>
    <lineage>
        <taxon>Eukaryota</taxon>
        <taxon>Viridiplantae</taxon>
        <taxon>Streptophyta</taxon>
        <taxon>Embryophyta</taxon>
        <taxon>Bryophyta</taxon>
        <taxon>Bryophytina</taxon>
        <taxon>Bryopsida</taxon>
        <taxon>Dicranidae</taxon>
        <taxon>Pseudoditrichales</taxon>
        <taxon>Ditrichaceae</taxon>
        <taxon>Ceratodon</taxon>
    </lineage>
</organism>
<gene>
    <name evidence="1" type="ORF">KC19_4G035400</name>
</gene>
<accession>A0A8T0I4S8</accession>
<sequence length="81" mass="9722">MQENHQFKQHMDENHQFKQLMQESHQFKQHIPSMTNFNCINQQSPSQHLFHTPSQLYVSGSNVLERPQPSLLPMLHQQWPM</sequence>
<proteinExistence type="predicted"/>